<dbReference type="KEGG" id="dgr:6568392"/>
<dbReference type="InterPro" id="IPR026504">
    <property type="entry name" value="MNS1"/>
</dbReference>
<evidence type="ECO:0000256" key="1">
    <source>
        <dbReference type="ARBA" id="ARBA00004123"/>
    </source>
</evidence>
<keyword evidence="8" id="KW-0969">Cilium</keyword>
<feature type="domain" description="Trichohyalin-plectin-homology" evidence="15">
    <location>
        <begin position="94"/>
        <end position="444"/>
    </location>
</feature>
<dbReference type="OrthoDB" id="197839at2759"/>
<evidence type="ECO:0000256" key="8">
    <source>
        <dbReference type="ARBA" id="ARBA00023069"/>
    </source>
</evidence>
<dbReference type="InParanoid" id="B4JV56"/>
<dbReference type="AlphaFoldDB" id="B4JV56"/>
<dbReference type="OMA" id="MAQMQLK"/>
<keyword evidence="6" id="KW-0282">Flagellum</keyword>
<feature type="coiled-coil region" evidence="14">
    <location>
        <begin position="91"/>
        <end position="277"/>
    </location>
</feature>
<dbReference type="EMBL" id="CH916374">
    <property type="protein sequence ID" value="EDV91376.1"/>
    <property type="molecule type" value="Genomic_DNA"/>
</dbReference>
<name>B4JV56_DROGR</name>
<evidence type="ECO:0000256" key="6">
    <source>
        <dbReference type="ARBA" id="ARBA00022846"/>
    </source>
</evidence>
<evidence type="ECO:0000256" key="10">
    <source>
        <dbReference type="ARBA" id="ARBA00023242"/>
    </source>
</evidence>
<comment type="function">
    <text evidence="13">Microtubule inner protein (MIP) part of the dynein-decorated doublet microtubules (DMTs) in cilia axoneme, which is required for motile cilia beating. May play a role in the control of meiotic division and germ cell differentiation through regulation of pairing and recombination during meiosis. Required for sperm flagella assembly. May play a role in the assembly and function of the outer dynein arm-docking complex (ODA-DC). ODA-DC mediates outer dynein arms (ODA) binding onto the axonemal doublet microtubules.</text>
</comment>
<keyword evidence="7 14" id="KW-0175">Coiled coil</keyword>
<keyword evidence="17" id="KW-1185">Reference proteome</keyword>
<dbReference type="Pfam" id="PF13868">
    <property type="entry name" value="TPH"/>
    <property type="match status" value="1"/>
</dbReference>
<evidence type="ECO:0000256" key="2">
    <source>
        <dbReference type="ARBA" id="ARBA00004611"/>
    </source>
</evidence>
<dbReference type="PhylomeDB" id="B4JV56"/>
<evidence type="ECO:0000256" key="9">
    <source>
        <dbReference type="ARBA" id="ARBA00023212"/>
    </source>
</evidence>
<comment type="similarity">
    <text evidence="3">Belongs to the MNS1 family.</text>
</comment>
<evidence type="ECO:0000256" key="4">
    <source>
        <dbReference type="ARBA" id="ARBA00014813"/>
    </source>
</evidence>
<organism evidence="17">
    <name type="scientific">Drosophila grimshawi</name>
    <name type="common">Hawaiian fruit fly</name>
    <name type="synonym">Idiomyia grimshawi</name>
    <dbReference type="NCBI Taxonomy" id="7222"/>
    <lineage>
        <taxon>Eukaryota</taxon>
        <taxon>Metazoa</taxon>
        <taxon>Ecdysozoa</taxon>
        <taxon>Arthropoda</taxon>
        <taxon>Hexapoda</taxon>
        <taxon>Insecta</taxon>
        <taxon>Pterygota</taxon>
        <taxon>Neoptera</taxon>
        <taxon>Endopterygota</taxon>
        <taxon>Diptera</taxon>
        <taxon>Brachycera</taxon>
        <taxon>Muscomorpha</taxon>
        <taxon>Ephydroidea</taxon>
        <taxon>Drosophilidae</taxon>
        <taxon>Drosophila</taxon>
        <taxon>Hawaiian Drosophila</taxon>
    </lineage>
</organism>
<evidence type="ECO:0000256" key="5">
    <source>
        <dbReference type="ARBA" id="ARBA00022490"/>
    </source>
</evidence>
<dbReference type="PANTHER" id="PTHR19265:SF0">
    <property type="entry name" value="MEIOSIS-SPECIFIC NUCLEAR STRUCTURAL PROTEIN 1"/>
    <property type="match status" value="1"/>
</dbReference>
<proteinExistence type="inferred from homology"/>
<protein>
    <recommendedName>
        <fullName evidence="4">Meiosis-specific nuclear structural protein 1</fullName>
    </recommendedName>
</protein>
<evidence type="ECO:0000256" key="11">
    <source>
        <dbReference type="ARBA" id="ARBA00023254"/>
    </source>
</evidence>
<dbReference type="GO" id="GO:0044782">
    <property type="term" value="P:cilium organization"/>
    <property type="evidence" value="ECO:0007669"/>
    <property type="project" value="TreeGrafter"/>
</dbReference>
<evidence type="ECO:0000256" key="3">
    <source>
        <dbReference type="ARBA" id="ARBA00009158"/>
    </source>
</evidence>
<evidence type="ECO:0000313" key="17">
    <source>
        <dbReference type="Proteomes" id="UP000001070"/>
    </source>
</evidence>
<gene>
    <name evidence="16" type="primary">Dgri\GH14366</name>
    <name evidence="16" type="ORF">Dgri_GH14366</name>
</gene>
<keyword evidence="5" id="KW-0963">Cytoplasm</keyword>
<keyword evidence="11" id="KW-0469">Meiosis</keyword>
<sequence>MTAVIRRYMEARDATPAIHITGRPKFNVEVDEKFMYQRAKYYCATTNEMDLRSTEMSKDNSLRQRAAFVEETMSDELKKLKHKEFIDRKRRQQLRNDCEELREIAEQLRLAAITKDLDDSIVEMNKHRQLAKNAQMLEFQRVEAERQQQLASQVEQELHKKEQQKELLASLSTQIEETRNRRQQQYVQSLTEREELIAMQRQIEEEDRLQQLELERQKQKKRNDMIKLIEQQREYKELQRAQSNEDIAKVLQNQSEMLEQQDRIDQARLAAQRKQEQISLRIGQQVFEIEDRKRQRDNLLLDLLQAEYKAKDDERYRQQLEQEQLERRRAREELERYRAEVAERDMEQARLKLANAVHQNVDCTTMQEIKERELQERLRRKEHGALLLSMIEENHRKRADAAAENMKFFETKAKSEAELQQRIREERLEMLGSVPPSVLKYLPKHVLSESDRKYFNIDNKTVSATAKGQQRFK</sequence>
<dbReference type="eggNOG" id="ENOG502QS9D">
    <property type="taxonomic scope" value="Eukaryota"/>
</dbReference>
<accession>B4JV56</accession>
<dbReference type="Proteomes" id="UP000001070">
    <property type="component" value="Unassembled WGS sequence"/>
</dbReference>
<evidence type="ECO:0000256" key="13">
    <source>
        <dbReference type="ARBA" id="ARBA00046114"/>
    </source>
</evidence>
<reference evidence="16 17" key="1">
    <citation type="journal article" date="2007" name="Nature">
        <title>Evolution of genes and genomes on the Drosophila phylogeny.</title>
        <authorList>
            <consortium name="Drosophila 12 Genomes Consortium"/>
            <person name="Clark A.G."/>
            <person name="Eisen M.B."/>
            <person name="Smith D.R."/>
            <person name="Bergman C.M."/>
            <person name="Oliver B."/>
            <person name="Markow T.A."/>
            <person name="Kaufman T.C."/>
            <person name="Kellis M."/>
            <person name="Gelbart W."/>
            <person name="Iyer V.N."/>
            <person name="Pollard D.A."/>
            <person name="Sackton T.B."/>
            <person name="Larracuente A.M."/>
            <person name="Singh N.D."/>
            <person name="Abad J.P."/>
            <person name="Abt D.N."/>
            <person name="Adryan B."/>
            <person name="Aguade M."/>
            <person name="Akashi H."/>
            <person name="Anderson W.W."/>
            <person name="Aquadro C.F."/>
            <person name="Ardell D.H."/>
            <person name="Arguello R."/>
            <person name="Artieri C.G."/>
            <person name="Barbash D.A."/>
            <person name="Barker D."/>
            <person name="Barsanti P."/>
            <person name="Batterham P."/>
            <person name="Batzoglou S."/>
            <person name="Begun D."/>
            <person name="Bhutkar A."/>
            <person name="Blanco E."/>
            <person name="Bosak S.A."/>
            <person name="Bradley R.K."/>
            <person name="Brand A.D."/>
            <person name="Brent M.R."/>
            <person name="Brooks A.N."/>
            <person name="Brown R.H."/>
            <person name="Butlin R.K."/>
            <person name="Caggese C."/>
            <person name="Calvi B.R."/>
            <person name="Bernardo de Carvalho A."/>
            <person name="Caspi A."/>
            <person name="Castrezana S."/>
            <person name="Celniker S.E."/>
            <person name="Chang J.L."/>
            <person name="Chapple C."/>
            <person name="Chatterji S."/>
            <person name="Chinwalla A."/>
            <person name="Civetta A."/>
            <person name="Clifton S.W."/>
            <person name="Comeron J.M."/>
            <person name="Costello J.C."/>
            <person name="Coyne J.A."/>
            <person name="Daub J."/>
            <person name="David R.G."/>
            <person name="Delcher A.L."/>
            <person name="Delehaunty K."/>
            <person name="Do C.B."/>
            <person name="Ebling H."/>
            <person name="Edwards K."/>
            <person name="Eickbush T."/>
            <person name="Evans J.D."/>
            <person name="Filipski A."/>
            <person name="Findeiss S."/>
            <person name="Freyhult E."/>
            <person name="Fulton L."/>
            <person name="Fulton R."/>
            <person name="Garcia A.C."/>
            <person name="Gardiner A."/>
            <person name="Garfield D.A."/>
            <person name="Garvin B.E."/>
            <person name="Gibson G."/>
            <person name="Gilbert D."/>
            <person name="Gnerre S."/>
            <person name="Godfrey J."/>
            <person name="Good R."/>
            <person name="Gotea V."/>
            <person name="Gravely B."/>
            <person name="Greenberg A.J."/>
            <person name="Griffiths-Jones S."/>
            <person name="Gross S."/>
            <person name="Guigo R."/>
            <person name="Gustafson E.A."/>
            <person name="Haerty W."/>
            <person name="Hahn M.W."/>
            <person name="Halligan D.L."/>
            <person name="Halpern A.L."/>
            <person name="Halter G.M."/>
            <person name="Han M.V."/>
            <person name="Heger A."/>
            <person name="Hillier L."/>
            <person name="Hinrichs A.S."/>
            <person name="Holmes I."/>
            <person name="Hoskins R.A."/>
            <person name="Hubisz M.J."/>
            <person name="Hultmark D."/>
            <person name="Huntley M.A."/>
            <person name="Jaffe D.B."/>
            <person name="Jagadeeshan S."/>
            <person name="Jeck W.R."/>
            <person name="Johnson J."/>
            <person name="Jones C.D."/>
            <person name="Jordan W.C."/>
            <person name="Karpen G.H."/>
            <person name="Kataoka E."/>
            <person name="Keightley P.D."/>
            <person name="Kheradpour P."/>
            <person name="Kirkness E.F."/>
            <person name="Koerich L.B."/>
            <person name="Kristiansen K."/>
            <person name="Kudrna D."/>
            <person name="Kulathinal R.J."/>
            <person name="Kumar S."/>
            <person name="Kwok R."/>
            <person name="Lander E."/>
            <person name="Langley C.H."/>
            <person name="Lapoint R."/>
            <person name="Lazzaro B.P."/>
            <person name="Lee S.J."/>
            <person name="Levesque L."/>
            <person name="Li R."/>
            <person name="Lin C.F."/>
            <person name="Lin M.F."/>
            <person name="Lindblad-Toh K."/>
            <person name="Llopart A."/>
            <person name="Long M."/>
            <person name="Low L."/>
            <person name="Lozovsky E."/>
            <person name="Lu J."/>
            <person name="Luo M."/>
            <person name="Machado C.A."/>
            <person name="Makalowski W."/>
            <person name="Marzo M."/>
            <person name="Matsuda M."/>
            <person name="Matzkin L."/>
            <person name="McAllister B."/>
            <person name="McBride C.S."/>
            <person name="McKernan B."/>
            <person name="McKernan K."/>
            <person name="Mendez-Lago M."/>
            <person name="Minx P."/>
            <person name="Mollenhauer M.U."/>
            <person name="Montooth K."/>
            <person name="Mount S.M."/>
            <person name="Mu X."/>
            <person name="Myers E."/>
            <person name="Negre B."/>
            <person name="Newfeld S."/>
            <person name="Nielsen R."/>
            <person name="Noor M.A."/>
            <person name="O'Grady P."/>
            <person name="Pachter L."/>
            <person name="Papaceit M."/>
            <person name="Parisi M.J."/>
            <person name="Parisi M."/>
            <person name="Parts L."/>
            <person name="Pedersen J.S."/>
            <person name="Pesole G."/>
            <person name="Phillippy A.M."/>
            <person name="Ponting C.P."/>
            <person name="Pop M."/>
            <person name="Porcelli D."/>
            <person name="Powell J.R."/>
            <person name="Prohaska S."/>
            <person name="Pruitt K."/>
            <person name="Puig M."/>
            <person name="Quesneville H."/>
            <person name="Ram K.R."/>
            <person name="Rand D."/>
            <person name="Rasmussen M.D."/>
            <person name="Reed L.K."/>
            <person name="Reenan R."/>
            <person name="Reily A."/>
            <person name="Remington K.A."/>
            <person name="Rieger T.T."/>
            <person name="Ritchie M.G."/>
            <person name="Robin C."/>
            <person name="Rogers Y.H."/>
            <person name="Rohde C."/>
            <person name="Rozas J."/>
            <person name="Rubenfield M.J."/>
            <person name="Ruiz A."/>
            <person name="Russo S."/>
            <person name="Salzberg S.L."/>
            <person name="Sanchez-Gracia A."/>
            <person name="Saranga D.J."/>
            <person name="Sato H."/>
            <person name="Schaeffer S.W."/>
            <person name="Schatz M.C."/>
            <person name="Schlenke T."/>
            <person name="Schwartz R."/>
            <person name="Segarra C."/>
            <person name="Singh R.S."/>
            <person name="Sirot L."/>
            <person name="Sirota M."/>
            <person name="Sisneros N.B."/>
            <person name="Smith C.D."/>
            <person name="Smith T.F."/>
            <person name="Spieth J."/>
            <person name="Stage D.E."/>
            <person name="Stark A."/>
            <person name="Stephan W."/>
            <person name="Strausberg R.L."/>
            <person name="Strempel S."/>
            <person name="Sturgill D."/>
            <person name="Sutton G."/>
            <person name="Sutton G.G."/>
            <person name="Tao W."/>
            <person name="Teichmann S."/>
            <person name="Tobari Y.N."/>
            <person name="Tomimura Y."/>
            <person name="Tsolas J.M."/>
            <person name="Valente V.L."/>
            <person name="Venter E."/>
            <person name="Venter J.C."/>
            <person name="Vicario S."/>
            <person name="Vieira F.G."/>
            <person name="Vilella A.J."/>
            <person name="Villasante A."/>
            <person name="Walenz B."/>
            <person name="Wang J."/>
            <person name="Wasserman M."/>
            <person name="Watts T."/>
            <person name="Wilson D."/>
            <person name="Wilson R.K."/>
            <person name="Wing R.A."/>
            <person name="Wolfner M.F."/>
            <person name="Wong A."/>
            <person name="Wong G.K."/>
            <person name="Wu C.I."/>
            <person name="Wu G."/>
            <person name="Yamamoto D."/>
            <person name="Yang H.P."/>
            <person name="Yang S.P."/>
            <person name="Yorke J.A."/>
            <person name="Yoshida K."/>
            <person name="Zdobnov E."/>
            <person name="Zhang P."/>
            <person name="Zhang Y."/>
            <person name="Zimin A.V."/>
            <person name="Baldwin J."/>
            <person name="Abdouelleil A."/>
            <person name="Abdulkadir J."/>
            <person name="Abebe A."/>
            <person name="Abera B."/>
            <person name="Abreu J."/>
            <person name="Acer S.C."/>
            <person name="Aftuck L."/>
            <person name="Alexander A."/>
            <person name="An P."/>
            <person name="Anderson E."/>
            <person name="Anderson S."/>
            <person name="Arachi H."/>
            <person name="Azer M."/>
            <person name="Bachantsang P."/>
            <person name="Barry A."/>
            <person name="Bayul T."/>
            <person name="Berlin A."/>
            <person name="Bessette D."/>
            <person name="Bloom T."/>
            <person name="Blye J."/>
            <person name="Boguslavskiy L."/>
            <person name="Bonnet C."/>
            <person name="Boukhgalter B."/>
            <person name="Bourzgui I."/>
            <person name="Brown A."/>
            <person name="Cahill P."/>
            <person name="Channer S."/>
            <person name="Cheshatsang Y."/>
            <person name="Chuda L."/>
            <person name="Citroen M."/>
            <person name="Collymore A."/>
            <person name="Cooke P."/>
            <person name="Costello M."/>
            <person name="D'Aco K."/>
            <person name="Daza R."/>
            <person name="De Haan G."/>
            <person name="DeGray S."/>
            <person name="DeMaso C."/>
            <person name="Dhargay N."/>
            <person name="Dooley K."/>
            <person name="Dooley E."/>
            <person name="Doricent M."/>
            <person name="Dorje P."/>
            <person name="Dorjee K."/>
            <person name="Dupes A."/>
            <person name="Elong R."/>
            <person name="Falk J."/>
            <person name="Farina A."/>
            <person name="Faro S."/>
            <person name="Ferguson D."/>
            <person name="Fisher S."/>
            <person name="Foley C.D."/>
            <person name="Franke A."/>
            <person name="Friedrich D."/>
            <person name="Gadbois L."/>
            <person name="Gearin G."/>
            <person name="Gearin C.R."/>
            <person name="Giannoukos G."/>
            <person name="Goode T."/>
            <person name="Graham J."/>
            <person name="Grandbois E."/>
            <person name="Grewal S."/>
            <person name="Gyaltsen K."/>
            <person name="Hafez N."/>
            <person name="Hagos B."/>
            <person name="Hall J."/>
            <person name="Henson C."/>
            <person name="Hollinger A."/>
            <person name="Honan T."/>
            <person name="Huard M.D."/>
            <person name="Hughes L."/>
            <person name="Hurhula B."/>
            <person name="Husby M.E."/>
            <person name="Kamat A."/>
            <person name="Kanga B."/>
            <person name="Kashin S."/>
            <person name="Khazanovich D."/>
            <person name="Kisner P."/>
            <person name="Lance K."/>
            <person name="Lara M."/>
            <person name="Lee W."/>
            <person name="Lennon N."/>
            <person name="Letendre F."/>
            <person name="LeVine R."/>
            <person name="Lipovsky A."/>
            <person name="Liu X."/>
            <person name="Liu J."/>
            <person name="Liu S."/>
            <person name="Lokyitsang T."/>
            <person name="Lokyitsang Y."/>
            <person name="Lubonja R."/>
            <person name="Lui A."/>
            <person name="MacDonald P."/>
            <person name="Magnisalis V."/>
            <person name="Maru K."/>
            <person name="Matthews C."/>
            <person name="McCusker W."/>
            <person name="McDonough S."/>
            <person name="Mehta T."/>
            <person name="Meldrim J."/>
            <person name="Meneus L."/>
            <person name="Mihai O."/>
            <person name="Mihalev A."/>
            <person name="Mihova T."/>
            <person name="Mittelman R."/>
            <person name="Mlenga V."/>
            <person name="Montmayeur A."/>
            <person name="Mulrain L."/>
            <person name="Navidi A."/>
            <person name="Naylor J."/>
            <person name="Negash T."/>
            <person name="Nguyen T."/>
            <person name="Nguyen N."/>
            <person name="Nicol R."/>
            <person name="Norbu C."/>
            <person name="Norbu N."/>
            <person name="Novod N."/>
            <person name="O'Neill B."/>
            <person name="Osman S."/>
            <person name="Markiewicz E."/>
            <person name="Oyono O.L."/>
            <person name="Patti C."/>
            <person name="Phunkhang P."/>
            <person name="Pierre F."/>
            <person name="Priest M."/>
            <person name="Raghuraman S."/>
            <person name="Rege F."/>
            <person name="Reyes R."/>
            <person name="Rise C."/>
            <person name="Rogov P."/>
            <person name="Ross K."/>
            <person name="Ryan E."/>
            <person name="Settipalli S."/>
            <person name="Shea T."/>
            <person name="Sherpa N."/>
            <person name="Shi L."/>
            <person name="Shih D."/>
            <person name="Sparrow T."/>
            <person name="Spaulding J."/>
            <person name="Stalker J."/>
            <person name="Stange-Thomann N."/>
            <person name="Stavropoulos S."/>
            <person name="Stone C."/>
            <person name="Strader C."/>
            <person name="Tesfaye S."/>
            <person name="Thomson T."/>
            <person name="Thoulutsang Y."/>
            <person name="Thoulutsang D."/>
            <person name="Topham K."/>
            <person name="Topping I."/>
            <person name="Tsamla T."/>
            <person name="Vassiliev H."/>
            <person name="Vo A."/>
            <person name="Wangchuk T."/>
            <person name="Wangdi T."/>
            <person name="Weiand M."/>
            <person name="Wilkinson J."/>
            <person name="Wilson A."/>
            <person name="Yadav S."/>
            <person name="Young G."/>
            <person name="Yu Q."/>
            <person name="Zembek L."/>
            <person name="Zhong D."/>
            <person name="Zimmer A."/>
            <person name="Zwirko Z."/>
            <person name="Jaffe D.B."/>
            <person name="Alvarez P."/>
            <person name="Brockman W."/>
            <person name="Butler J."/>
            <person name="Chin C."/>
            <person name="Gnerre S."/>
            <person name="Grabherr M."/>
            <person name="Kleber M."/>
            <person name="Mauceli E."/>
            <person name="MacCallum I."/>
        </authorList>
    </citation>
    <scope>NUCLEOTIDE SEQUENCE [LARGE SCALE GENOMIC DNA]</scope>
    <source>
        <strain evidence="17">Tucson 15287-2541.00</strain>
    </source>
</reference>
<evidence type="ECO:0000256" key="7">
    <source>
        <dbReference type="ARBA" id="ARBA00023054"/>
    </source>
</evidence>
<dbReference type="InterPro" id="IPR043597">
    <property type="entry name" value="TPH_dom"/>
</dbReference>
<keyword evidence="12" id="KW-0966">Cell projection</keyword>
<dbReference type="GO" id="GO:0031514">
    <property type="term" value="C:motile cilium"/>
    <property type="evidence" value="ECO:0007669"/>
    <property type="project" value="TreeGrafter"/>
</dbReference>
<feature type="coiled-coil region" evidence="14">
    <location>
        <begin position="303"/>
        <end position="359"/>
    </location>
</feature>
<dbReference type="PANTHER" id="PTHR19265">
    <property type="entry name" value="MEIOSIS-SPECIFIC NUCLEAR STRUCTURAL PROTEIN 1"/>
    <property type="match status" value="1"/>
</dbReference>
<dbReference type="GO" id="GO:0051321">
    <property type="term" value="P:meiotic cell cycle"/>
    <property type="evidence" value="ECO:0007669"/>
    <property type="project" value="UniProtKB-KW"/>
</dbReference>
<dbReference type="STRING" id="7222.B4JV56"/>
<comment type="subcellular location">
    <subcellularLocation>
        <location evidence="2">Cytoplasm</location>
        <location evidence="2">Cytoskeleton</location>
        <location evidence="2">Flagellum axoneme</location>
    </subcellularLocation>
    <subcellularLocation>
        <location evidence="1">Nucleus</location>
    </subcellularLocation>
</comment>
<evidence type="ECO:0000256" key="14">
    <source>
        <dbReference type="SAM" id="Coils"/>
    </source>
</evidence>
<dbReference type="GO" id="GO:0005634">
    <property type="term" value="C:nucleus"/>
    <property type="evidence" value="ECO:0007669"/>
    <property type="project" value="UniProtKB-SubCell"/>
</dbReference>
<evidence type="ECO:0000256" key="12">
    <source>
        <dbReference type="ARBA" id="ARBA00023273"/>
    </source>
</evidence>
<dbReference type="HOGENOM" id="CLU_700708_0_0_1"/>
<dbReference type="FunCoup" id="B4JV56">
    <property type="interactions" value="6"/>
</dbReference>
<keyword evidence="10" id="KW-0539">Nucleus</keyword>
<evidence type="ECO:0000313" key="16">
    <source>
        <dbReference type="EMBL" id="EDV91376.1"/>
    </source>
</evidence>
<keyword evidence="9" id="KW-0206">Cytoskeleton</keyword>
<evidence type="ECO:0000259" key="15">
    <source>
        <dbReference type="Pfam" id="PF13868"/>
    </source>
</evidence>